<evidence type="ECO:0000313" key="5">
    <source>
        <dbReference type="EMBL" id="CAB4954377.1"/>
    </source>
</evidence>
<sequence>MSSFLDKAKEKAQQLGTAAKEKADEVKDKRKADDLLDDLGRILYAQRTGRPAVDDETKIADLVGQLKTLEDTGTPILGEKSTDSTLPPPAPNFPAPNA</sequence>
<dbReference type="EMBL" id="CAESGF010000028">
    <property type="protein sequence ID" value="CAB4365308.1"/>
    <property type="molecule type" value="Genomic_DNA"/>
</dbReference>
<reference evidence="4" key="1">
    <citation type="submission" date="2020-05" db="EMBL/GenBank/DDBJ databases">
        <authorList>
            <person name="Chiriac C."/>
            <person name="Salcher M."/>
            <person name="Ghai R."/>
            <person name="Kavagutti S V."/>
        </authorList>
    </citation>
    <scope>NUCLEOTIDE SEQUENCE</scope>
</reference>
<evidence type="ECO:0000313" key="2">
    <source>
        <dbReference type="EMBL" id="CAB4365308.1"/>
    </source>
</evidence>
<dbReference type="EMBL" id="CAFBMT010000028">
    <property type="protein sequence ID" value="CAB4954377.1"/>
    <property type="molecule type" value="Genomic_DNA"/>
</dbReference>
<evidence type="ECO:0000313" key="3">
    <source>
        <dbReference type="EMBL" id="CAB4746817.1"/>
    </source>
</evidence>
<dbReference type="EMBL" id="CAFBOL010000061">
    <property type="protein sequence ID" value="CAB4999807.1"/>
    <property type="molecule type" value="Genomic_DNA"/>
</dbReference>
<accession>A0A6J7C8L2</accession>
<dbReference type="EMBL" id="CAFBIY010000298">
    <property type="protein sequence ID" value="CAB4853635.1"/>
    <property type="molecule type" value="Genomic_DNA"/>
</dbReference>
<protein>
    <submittedName>
        <fullName evidence="4">Unannotated protein</fullName>
    </submittedName>
</protein>
<feature type="region of interest" description="Disordered" evidence="1">
    <location>
        <begin position="1"/>
        <end position="31"/>
    </location>
</feature>
<gene>
    <name evidence="3" type="ORF">UFOPK2656_03285</name>
    <name evidence="4" type="ORF">UFOPK3267_03170</name>
    <name evidence="5" type="ORF">UFOPK3651_03068</name>
    <name evidence="6" type="ORF">UFOPK3931_02053</name>
    <name evidence="2" type="ORF">UFOPK4189_03053</name>
</gene>
<name>A0A6J7C8L2_9ZZZZ</name>
<feature type="compositionally biased region" description="Pro residues" evidence="1">
    <location>
        <begin position="86"/>
        <end position="98"/>
    </location>
</feature>
<feature type="compositionally biased region" description="Basic and acidic residues" evidence="1">
    <location>
        <begin position="19"/>
        <end position="31"/>
    </location>
</feature>
<evidence type="ECO:0000256" key="1">
    <source>
        <dbReference type="SAM" id="MobiDB-lite"/>
    </source>
</evidence>
<organism evidence="4">
    <name type="scientific">freshwater metagenome</name>
    <dbReference type="NCBI Taxonomy" id="449393"/>
    <lineage>
        <taxon>unclassified sequences</taxon>
        <taxon>metagenomes</taxon>
        <taxon>ecological metagenomes</taxon>
    </lineage>
</organism>
<evidence type="ECO:0000313" key="6">
    <source>
        <dbReference type="EMBL" id="CAB4999807.1"/>
    </source>
</evidence>
<feature type="region of interest" description="Disordered" evidence="1">
    <location>
        <begin position="70"/>
        <end position="98"/>
    </location>
</feature>
<dbReference type="AlphaFoldDB" id="A0A6J7C8L2"/>
<evidence type="ECO:0000313" key="4">
    <source>
        <dbReference type="EMBL" id="CAB4853635.1"/>
    </source>
</evidence>
<feature type="compositionally biased region" description="Basic and acidic residues" evidence="1">
    <location>
        <begin position="1"/>
        <end position="12"/>
    </location>
</feature>
<proteinExistence type="predicted"/>
<dbReference type="EMBL" id="CAEZYF010000034">
    <property type="protein sequence ID" value="CAB4746817.1"/>
    <property type="molecule type" value="Genomic_DNA"/>
</dbReference>